<dbReference type="InterPro" id="IPR011746">
    <property type="entry name" value="Trp_synth-assoc_CHP"/>
</dbReference>
<proteinExistence type="predicted"/>
<accession>A0A7G5FG65</accession>
<keyword evidence="2" id="KW-0472">Membrane</keyword>
<feature type="transmembrane region" description="Helical" evidence="2">
    <location>
        <begin position="139"/>
        <end position="157"/>
    </location>
</feature>
<feature type="transmembrane region" description="Helical" evidence="2">
    <location>
        <begin position="45"/>
        <end position="67"/>
    </location>
</feature>
<evidence type="ECO:0000256" key="2">
    <source>
        <dbReference type="SAM" id="Phobius"/>
    </source>
</evidence>
<reference evidence="3 4" key="1">
    <citation type="submission" date="2020-07" db="EMBL/GenBank/DDBJ databases">
        <title>non toxigenic Corynebacterium sp. nov from a clinical source.</title>
        <authorList>
            <person name="Bernier A.-M."/>
            <person name="Bernard K."/>
        </authorList>
    </citation>
    <scope>NUCLEOTIDE SEQUENCE [LARGE SCALE GENOMIC DNA]</scope>
    <source>
        <strain evidence="4">NML 93-0612</strain>
    </source>
</reference>
<protein>
    <submittedName>
        <fullName evidence="3">TIGR02234 family membrane protein</fullName>
    </submittedName>
</protein>
<organism evidence="3 4">
    <name type="scientific">Corynebacterium hindlerae</name>
    <dbReference type="NCBI Taxonomy" id="699041"/>
    <lineage>
        <taxon>Bacteria</taxon>
        <taxon>Bacillati</taxon>
        <taxon>Actinomycetota</taxon>
        <taxon>Actinomycetes</taxon>
        <taxon>Mycobacteriales</taxon>
        <taxon>Corynebacteriaceae</taxon>
        <taxon>Corynebacterium</taxon>
    </lineage>
</organism>
<dbReference type="AlphaFoldDB" id="A0A7G5FG65"/>
<dbReference type="Pfam" id="PF09534">
    <property type="entry name" value="Trp_oprn_chp"/>
    <property type="match status" value="1"/>
</dbReference>
<keyword evidence="2" id="KW-1133">Transmembrane helix</keyword>
<evidence type="ECO:0000256" key="1">
    <source>
        <dbReference type="SAM" id="MobiDB-lite"/>
    </source>
</evidence>
<dbReference type="EMBL" id="CP059833">
    <property type="protein sequence ID" value="QMV85606.1"/>
    <property type="molecule type" value="Genomic_DNA"/>
</dbReference>
<dbReference type="NCBIfam" id="TIGR02234">
    <property type="entry name" value="trp_oprn_chp"/>
    <property type="match status" value="1"/>
</dbReference>
<dbReference type="Proteomes" id="UP000515570">
    <property type="component" value="Chromosome"/>
</dbReference>
<sequence length="208" mass="22230">MRAIATALLALSAVVIWIGSRLTWLRVDIFDDKSGAAQHDLVGAVWSTEMTAIVLVLLAAVVAILVLRRLARRIVAGIAALAAAAASWKPLDIVLYGADPMRVKDLLTSGAASQRQSDPVTVTQWATVENIQVMNAGPLLALVGCAVGLLAGILLVMRPGVDKARRNAYETRQAREEKLADDLAADPDSPRLMWDALDADVDPTEKDT</sequence>
<name>A0A7G5FG65_9CORY</name>
<feature type="transmembrane region" description="Helical" evidence="2">
    <location>
        <begin position="74"/>
        <end position="91"/>
    </location>
</feature>
<gene>
    <name evidence="3" type="ORF">HW450_02330</name>
</gene>
<evidence type="ECO:0000313" key="4">
    <source>
        <dbReference type="Proteomes" id="UP000515570"/>
    </source>
</evidence>
<keyword evidence="2" id="KW-0812">Transmembrane</keyword>
<evidence type="ECO:0000313" key="3">
    <source>
        <dbReference type="EMBL" id="QMV85606.1"/>
    </source>
</evidence>
<keyword evidence="4" id="KW-1185">Reference proteome</keyword>
<feature type="region of interest" description="Disordered" evidence="1">
    <location>
        <begin position="176"/>
        <end position="208"/>
    </location>
</feature>
<dbReference type="RefSeq" id="WP_182386427.1">
    <property type="nucleotide sequence ID" value="NZ_CP059833.1"/>
</dbReference>
<dbReference type="InterPro" id="IPR019051">
    <property type="entry name" value="Trp_biosyn_TM_oprn/chp"/>
</dbReference>